<organism evidence="1 2">
    <name type="scientific">Linnemannia gamsii</name>
    <dbReference type="NCBI Taxonomy" id="64522"/>
    <lineage>
        <taxon>Eukaryota</taxon>
        <taxon>Fungi</taxon>
        <taxon>Fungi incertae sedis</taxon>
        <taxon>Mucoromycota</taxon>
        <taxon>Mortierellomycotina</taxon>
        <taxon>Mortierellomycetes</taxon>
        <taxon>Mortierellales</taxon>
        <taxon>Mortierellaceae</taxon>
        <taxon>Linnemannia</taxon>
    </lineage>
</organism>
<reference evidence="1 2" key="1">
    <citation type="journal article" date="2020" name="Fungal Divers.">
        <title>Resolving the Mortierellaceae phylogeny through synthesis of multi-gene phylogenetics and phylogenomics.</title>
        <authorList>
            <person name="Vandepol N."/>
            <person name="Liber J."/>
            <person name="Desiro A."/>
            <person name="Na H."/>
            <person name="Kennedy M."/>
            <person name="Barry K."/>
            <person name="Grigoriev I.V."/>
            <person name="Miller A.N."/>
            <person name="O'Donnell K."/>
            <person name="Stajich J.E."/>
            <person name="Bonito G."/>
        </authorList>
    </citation>
    <scope>NUCLEOTIDE SEQUENCE [LARGE SCALE GENOMIC DNA]</scope>
    <source>
        <strain evidence="1 2">AD045</strain>
    </source>
</reference>
<name>A0ABQ7JM32_9FUNG</name>
<comment type="caution">
    <text evidence="1">The sequence shown here is derived from an EMBL/GenBank/DDBJ whole genome shotgun (WGS) entry which is preliminary data.</text>
</comment>
<dbReference type="EMBL" id="JAAAIM010001261">
    <property type="protein sequence ID" value="KAG0280472.1"/>
    <property type="molecule type" value="Genomic_DNA"/>
</dbReference>
<protein>
    <submittedName>
        <fullName evidence="1">Uncharacterized protein</fullName>
    </submittedName>
</protein>
<proteinExistence type="predicted"/>
<keyword evidence="2" id="KW-1185">Reference proteome</keyword>
<dbReference type="Proteomes" id="UP001194696">
    <property type="component" value="Unassembled WGS sequence"/>
</dbReference>
<accession>A0ABQ7JM32</accession>
<evidence type="ECO:0000313" key="2">
    <source>
        <dbReference type="Proteomes" id="UP001194696"/>
    </source>
</evidence>
<gene>
    <name evidence="1" type="ORF">BGZ96_001557</name>
</gene>
<evidence type="ECO:0000313" key="1">
    <source>
        <dbReference type="EMBL" id="KAG0280472.1"/>
    </source>
</evidence>
<sequence>MINCMKCLSKAGLSQVPACSSLQDNPAISSVPVDNLNDTQRQCYCGLVSSTEWTKSCSTAPSQLCNATIVDTFLQGFVHVKPYVCTAQLSGQKSAAVVVEVPAWMTFGALAVFTVLL</sequence>